<dbReference type="PANTHER" id="PTHR35789:SF1">
    <property type="entry name" value="SPORE GERMINATION PROTEIN B3"/>
    <property type="match status" value="1"/>
</dbReference>
<evidence type="ECO:0000256" key="7">
    <source>
        <dbReference type="ARBA" id="ARBA00023288"/>
    </source>
</evidence>
<organism evidence="10 11">
    <name type="scientific">Anaerosalibacter bizertensis</name>
    <dbReference type="NCBI Taxonomy" id="932217"/>
    <lineage>
        <taxon>Bacteria</taxon>
        <taxon>Bacillati</taxon>
        <taxon>Bacillota</taxon>
        <taxon>Tissierellia</taxon>
        <taxon>Tissierellales</taxon>
        <taxon>Sporanaerobacteraceae</taxon>
        <taxon>Anaerosalibacter</taxon>
    </lineage>
</organism>
<comment type="subcellular location">
    <subcellularLocation>
        <location evidence="1">Membrane</location>
        <topology evidence="1">Lipid-anchor</topology>
    </subcellularLocation>
</comment>
<evidence type="ECO:0000256" key="1">
    <source>
        <dbReference type="ARBA" id="ARBA00004635"/>
    </source>
</evidence>
<dbReference type="RefSeq" id="WP_154484609.1">
    <property type="nucleotide sequence ID" value="NZ_VULR01000013.1"/>
</dbReference>
<dbReference type="Gene3D" id="3.30.300.210">
    <property type="entry name" value="Nutrient germinant receptor protein C, domain 3"/>
    <property type="match status" value="1"/>
</dbReference>
<dbReference type="Proteomes" id="UP000462760">
    <property type="component" value="Unassembled WGS sequence"/>
</dbReference>
<comment type="similarity">
    <text evidence="2">Belongs to the GerABKC lipoprotein family.</text>
</comment>
<feature type="domain" description="Spore germination protein N-terminal" evidence="9">
    <location>
        <begin position="21"/>
        <end position="194"/>
    </location>
</feature>
<dbReference type="PROSITE" id="PS51257">
    <property type="entry name" value="PROKAR_LIPOPROTEIN"/>
    <property type="match status" value="1"/>
</dbReference>
<evidence type="ECO:0000256" key="3">
    <source>
        <dbReference type="ARBA" id="ARBA00022544"/>
    </source>
</evidence>
<dbReference type="InterPro" id="IPR046953">
    <property type="entry name" value="Spore_GerAC-like_C"/>
</dbReference>
<dbReference type="Pfam" id="PF05504">
    <property type="entry name" value="Spore_GerAC"/>
    <property type="match status" value="1"/>
</dbReference>
<keyword evidence="3" id="KW-0309">Germination</keyword>
<sequence>MKKYLIIIIALMAIFLTGCWDVIEINERIFVTAVGIDLNEDPNIENEYLVTYVYPNIASIKDGGSQKENKFVKSTVVETPFEGSRELTTRLDKPLFFRHMKVIVIGEELLKKPDKIKEFFDGLGRDPRINRKVQIIVAQGKAKDVLSTKTEQELVVGGYLNGMLKNKQLAARFSNRTFSDVMKDLQVSNVSMIPRAVPKKDEFKLSGSAIIKDYRLIGWLGETENSLVALVKGDVISEIVNVPYKDTIVSYIISNAICKKDVHADNENINVDINIFTEGYLQEYKYEGETNAFDQEFLKTVEKRVKYKIEKDLEKIIGDIQNKYNADILCIGEHISKFEPDLWKEIEEDWDEIFPTLNINVHADVKIRRTGLTK</sequence>
<feature type="domain" description="Spore germination GerAC-like C-terminal" evidence="8">
    <location>
        <begin position="206"/>
        <end position="371"/>
    </location>
</feature>
<keyword evidence="6" id="KW-0564">Palmitate</keyword>
<name>A0A844FJ01_9FIRM</name>
<evidence type="ECO:0000256" key="4">
    <source>
        <dbReference type="ARBA" id="ARBA00022729"/>
    </source>
</evidence>
<dbReference type="AlphaFoldDB" id="A0A844FJ01"/>
<keyword evidence="4" id="KW-0732">Signal</keyword>
<dbReference type="InterPro" id="IPR057336">
    <property type="entry name" value="GerAC_N"/>
</dbReference>
<dbReference type="NCBIfam" id="TIGR02887">
    <property type="entry name" value="spore_ger_x_C"/>
    <property type="match status" value="1"/>
</dbReference>
<proteinExistence type="inferred from homology"/>
<dbReference type="InterPro" id="IPR038501">
    <property type="entry name" value="Spore_GerAC_C_sf"/>
</dbReference>
<protein>
    <submittedName>
        <fullName evidence="10">Ger(X)C family spore germination protein</fullName>
    </submittedName>
</protein>
<evidence type="ECO:0000259" key="9">
    <source>
        <dbReference type="Pfam" id="PF25198"/>
    </source>
</evidence>
<dbReference type="OrthoDB" id="2569624at2"/>
<dbReference type="GO" id="GO:0009847">
    <property type="term" value="P:spore germination"/>
    <property type="evidence" value="ECO:0007669"/>
    <property type="project" value="InterPro"/>
</dbReference>
<evidence type="ECO:0000313" key="10">
    <source>
        <dbReference type="EMBL" id="MSS43931.1"/>
    </source>
</evidence>
<evidence type="ECO:0000259" key="8">
    <source>
        <dbReference type="Pfam" id="PF05504"/>
    </source>
</evidence>
<dbReference type="EMBL" id="VULR01000013">
    <property type="protein sequence ID" value="MSS43931.1"/>
    <property type="molecule type" value="Genomic_DNA"/>
</dbReference>
<dbReference type="Pfam" id="PF25198">
    <property type="entry name" value="Spore_GerAC_N"/>
    <property type="match status" value="1"/>
</dbReference>
<evidence type="ECO:0000256" key="2">
    <source>
        <dbReference type="ARBA" id="ARBA00007886"/>
    </source>
</evidence>
<reference evidence="10 11" key="1">
    <citation type="submission" date="2019-08" db="EMBL/GenBank/DDBJ databases">
        <title>In-depth cultivation of the pig gut microbiome towards novel bacterial diversity and tailored functional studies.</title>
        <authorList>
            <person name="Wylensek D."/>
            <person name="Hitch T.C.A."/>
            <person name="Clavel T."/>
        </authorList>
    </citation>
    <scope>NUCLEOTIDE SEQUENCE [LARGE SCALE GENOMIC DNA]</scope>
    <source>
        <strain evidence="10 11">Med78-601-WT-4W-RMD-3</strain>
    </source>
</reference>
<keyword evidence="5" id="KW-0472">Membrane</keyword>
<evidence type="ECO:0000313" key="11">
    <source>
        <dbReference type="Proteomes" id="UP000462760"/>
    </source>
</evidence>
<keyword evidence="7" id="KW-0449">Lipoprotein</keyword>
<accession>A0A844FJ01</accession>
<gene>
    <name evidence="10" type="ORF">FYJ27_09355</name>
</gene>
<evidence type="ECO:0000256" key="6">
    <source>
        <dbReference type="ARBA" id="ARBA00023139"/>
    </source>
</evidence>
<dbReference type="GO" id="GO:0016020">
    <property type="term" value="C:membrane"/>
    <property type="evidence" value="ECO:0007669"/>
    <property type="project" value="UniProtKB-SubCell"/>
</dbReference>
<evidence type="ECO:0000256" key="5">
    <source>
        <dbReference type="ARBA" id="ARBA00023136"/>
    </source>
</evidence>
<comment type="caution">
    <text evidence="10">The sequence shown here is derived from an EMBL/GenBank/DDBJ whole genome shotgun (WGS) entry which is preliminary data.</text>
</comment>
<dbReference type="PANTHER" id="PTHR35789">
    <property type="entry name" value="SPORE GERMINATION PROTEIN B3"/>
    <property type="match status" value="1"/>
</dbReference>
<dbReference type="InterPro" id="IPR008844">
    <property type="entry name" value="Spore_GerAC-like"/>
</dbReference>